<comment type="caution">
    <text evidence="2">The sequence shown here is derived from an EMBL/GenBank/DDBJ whole genome shotgun (WGS) entry which is preliminary data.</text>
</comment>
<reference evidence="2 3" key="1">
    <citation type="submission" date="2024-09" db="EMBL/GenBank/DDBJ databases">
        <authorList>
            <person name="Sun Q."/>
            <person name="Mori K."/>
        </authorList>
    </citation>
    <scope>NUCLEOTIDE SEQUENCE [LARGE SCALE GENOMIC DNA]</scope>
    <source>
        <strain evidence="2 3">JCM 9626</strain>
    </source>
</reference>
<dbReference type="Proteomes" id="UP001589750">
    <property type="component" value="Unassembled WGS sequence"/>
</dbReference>
<proteinExistence type="predicted"/>
<keyword evidence="3" id="KW-1185">Reference proteome</keyword>
<dbReference type="RefSeq" id="WP_140008360.1">
    <property type="nucleotide sequence ID" value="NZ_JBHMDG010000005.1"/>
</dbReference>
<protein>
    <submittedName>
        <fullName evidence="2">Uncharacterized protein</fullName>
    </submittedName>
</protein>
<evidence type="ECO:0000313" key="3">
    <source>
        <dbReference type="Proteomes" id="UP001589750"/>
    </source>
</evidence>
<keyword evidence="1" id="KW-1133">Transmembrane helix</keyword>
<accession>A0ABV5K6E6</accession>
<keyword evidence="1" id="KW-0472">Membrane</keyword>
<sequence>MEPRYYAVIPEGEDPWGRLPLALYRATYVERDDWWWERLDLRRGGWDLVTGRPASDPHPLVEMDRSHASALLEDWKGLRMAPPWLDLEDRTAPTDPPPPRARSRSSTWQWRIFWVAMAITVAVVVLKNVG</sequence>
<evidence type="ECO:0000256" key="1">
    <source>
        <dbReference type="SAM" id="Phobius"/>
    </source>
</evidence>
<evidence type="ECO:0000313" key="2">
    <source>
        <dbReference type="EMBL" id="MFB9312318.1"/>
    </source>
</evidence>
<keyword evidence="1" id="KW-0812">Transmembrane</keyword>
<name>A0ABV5K6E6_9ACTN</name>
<feature type="transmembrane region" description="Helical" evidence="1">
    <location>
        <begin position="108"/>
        <end position="126"/>
    </location>
</feature>
<gene>
    <name evidence="2" type="ORF">ACFFRI_04620</name>
</gene>
<organism evidence="2 3">
    <name type="scientific">Nocardioides plantarum</name>
    <dbReference type="NCBI Taxonomy" id="29299"/>
    <lineage>
        <taxon>Bacteria</taxon>
        <taxon>Bacillati</taxon>
        <taxon>Actinomycetota</taxon>
        <taxon>Actinomycetes</taxon>
        <taxon>Propionibacteriales</taxon>
        <taxon>Nocardioidaceae</taxon>
        <taxon>Nocardioides</taxon>
    </lineage>
</organism>
<dbReference type="EMBL" id="JBHMDG010000005">
    <property type="protein sequence ID" value="MFB9312318.1"/>
    <property type="molecule type" value="Genomic_DNA"/>
</dbReference>